<evidence type="ECO:0000256" key="1">
    <source>
        <dbReference type="ARBA" id="ARBA00004906"/>
    </source>
</evidence>
<dbReference type="InterPro" id="IPR000210">
    <property type="entry name" value="BTB/POZ_dom"/>
</dbReference>
<protein>
    <recommendedName>
        <fullName evidence="6">BTB domain-containing protein</fullName>
    </recommendedName>
</protein>
<keyword evidence="4" id="KW-0833">Ubl conjugation pathway</keyword>
<keyword evidence="5" id="KW-0009">Actin-binding</keyword>
<dbReference type="SUPFAM" id="SSF54695">
    <property type="entry name" value="POZ domain"/>
    <property type="match status" value="1"/>
</dbReference>
<dbReference type="InterPro" id="IPR015915">
    <property type="entry name" value="Kelch-typ_b-propeller"/>
</dbReference>
<dbReference type="SUPFAM" id="SSF117281">
    <property type="entry name" value="Kelch motif"/>
    <property type="match status" value="1"/>
</dbReference>
<evidence type="ECO:0000259" key="6">
    <source>
        <dbReference type="PROSITE" id="PS50097"/>
    </source>
</evidence>
<dbReference type="Pfam" id="PF07707">
    <property type="entry name" value="BACK"/>
    <property type="match status" value="2"/>
</dbReference>
<keyword evidence="8" id="KW-1185">Reference proteome</keyword>
<dbReference type="SMART" id="SM00225">
    <property type="entry name" value="BTB"/>
    <property type="match status" value="1"/>
</dbReference>
<dbReference type="RefSeq" id="XP_016660883.1">
    <property type="nucleotide sequence ID" value="XM_016805394.1"/>
</dbReference>
<sequence length="726" mass="84411">MSDNKPVQIEFYAEKRFSLSYGALNTMRRNNQFCDVHLVVGGKEISAHKTILASHSSYFNNMPSENYITIENKDITPNSMELLIDFLYTSQLTINDFNVQELLMASIVLILDDVKAECLKYIENTIDIENFITVKSIADTNKIEELNELFLSFILKNYENVVKSKAFLSFSFELIMKLIQSDDLYGEEEEVYESTMLWLKHDLKERLKYLPELLKCIRLSLMSIDYLDNIVQEEDLIKSDIKCMSNLCHAYKVHRQIKPMDTESSLNNNITRRKLNQISQSLNIPENENFKDYINKNFLSIKDLPEFMSLPFEQFMEVIKSDDLYAEEIEVYRATISWVKYDEKNRSELLPKLFLSVRLPLIQLKDLISIVENEKLISSNSKCMDMLHNTYKILAMNKKELMNTIKSSESTIYNFRNHHSKQVLILYEQNGKPKIEWFDSINKTFYEITLTWSYGIMPHASNLILRDGRIFCIKYNTESREPGYIPLKRTYIYYPTNSVILYNGDLKTWKSISKSYFVHSRPSIVQFYNHIYVMSSTGVEYYDILKETWHEVKFKISILEDVKLTVVSDLIYGICNSKAFFYNPKTDSAQIICSMNADTTIYSTCSFNDQLYVIGGKMNNSHYIIVEKYNSHTNTWITVSSINSNIRNPGVVEINGLIYLMGGDNSNSISYCNPRSGEWKQMLGVSLNSSKHTKTQAFIIDAKESIDPKNILEYYSSNTIQGLTCK</sequence>
<name>A0A8R2F932_ACYPI</name>
<dbReference type="FunFam" id="1.25.40.420:FF:000001">
    <property type="entry name" value="Kelch-like family member 12"/>
    <property type="match status" value="1"/>
</dbReference>
<evidence type="ECO:0000313" key="7">
    <source>
        <dbReference type="EnsemblMetazoa" id="XP_008184242.2"/>
    </source>
</evidence>
<dbReference type="Gene3D" id="1.25.40.420">
    <property type="match status" value="2"/>
</dbReference>
<dbReference type="GeneID" id="100167998"/>
<dbReference type="KEGG" id="api:100167998"/>
<dbReference type="AlphaFoldDB" id="A0A8R2F932"/>
<evidence type="ECO:0000256" key="3">
    <source>
        <dbReference type="ARBA" id="ARBA00022737"/>
    </source>
</evidence>
<dbReference type="GO" id="GO:0003779">
    <property type="term" value="F:actin binding"/>
    <property type="evidence" value="ECO:0007669"/>
    <property type="project" value="UniProtKB-KW"/>
</dbReference>
<dbReference type="RefSeq" id="XP_008184242.2">
    <property type="nucleotide sequence ID" value="XM_008186020.2"/>
</dbReference>
<keyword evidence="2" id="KW-0880">Kelch repeat</keyword>
<dbReference type="InterPro" id="IPR011705">
    <property type="entry name" value="BACK"/>
</dbReference>
<organism evidence="7 8">
    <name type="scientific">Acyrthosiphon pisum</name>
    <name type="common">Pea aphid</name>
    <dbReference type="NCBI Taxonomy" id="7029"/>
    <lineage>
        <taxon>Eukaryota</taxon>
        <taxon>Metazoa</taxon>
        <taxon>Ecdysozoa</taxon>
        <taxon>Arthropoda</taxon>
        <taxon>Hexapoda</taxon>
        <taxon>Insecta</taxon>
        <taxon>Pterygota</taxon>
        <taxon>Neoptera</taxon>
        <taxon>Paraneoptera</taxon>
        <taxon>Hemiptera</taxon>
        <taxon>Sternorrhyncha</taxon>
        <taxon>Aphidomorpha</taxon>
        <taxon>Aphidoidea</taxon>
        <taxon>Aphididae</taxon>
        <taxon>Macrosiphini</taxon>
        <taxon>Acyrthosiphon</taxon>
    </lineage>
</organism>
<dbReference type="EnsemblMetazoa" id="XM_008186020.3">
    <property type="protein sequence ID" value="XP_008184242.2"/>
    <property type="gene ID" value="LOC100167998"/>
</dbReference>
<reference evidence="8" key="1">
    <citation type="submission" date="2010-06" db="EMBL/GenBank/DDBJ databases">
        <authorList>
            <person name="Jiang H."/>
            <person name="Abraham K."/>
            <person name="Ali S."/>
            <person name="Alsbrooks S.L."/>
            <person name="Anim B.N."/>
            <person name="Anosike U.S."/>
            <person name="Attaway T."/>
            <person name="Bandaranaike D.P."/>
            <person name="Battles P.K."/>
            <person name="Bell S.N."/>
            <person name="Bell A.V."/>
            <person name="Beltran B."/>
            <person name="Bickham C."/>
            <person name="Bustamante Y."/>
            <person name="Caleb T."/>
            <person name="Canada A."/>
            <person name="Cardenas V."/>
            <person name="Carter K."/>
            <person name="Chacko J."/>
            <person name="Chandrabose M.N."/>
            <person name="Chavez D."/>
            <person name="Chavez A."/>
            <person name="Chen L."/>
            <person name="Chu H.-S."/>
            <person name="Claassen K.J."/>
            <person name="Cockrell R."/>
            <person name="Collins M."/>
            <person name="Cooper J.A."/>
            <person name="Cree A."/>
            <person name="Curry S.M."/>
            <person name="Da Y."/>
            <person name="Dao M.D."/>
            <person name="Das B."/>
            <person name="Davila M.-L."/>
            <person name="Davy-Carroll L."/>
            <person name="Denson S."/>
            <person name="Dinh H."/>
            <person name="Ebong V.E."/>
            <person name="Edwards J.R."/>
            <person name="Egan A."/>
            <person name="El-Daye J."/>
            <person name="Escobedo L."/>
            <person name="Fernandez S."/>
            <person name="Fernando P.R."/>
            <person name="Flagg N."/>
            <person name="Forbes L.D."/>
            <person name="Fowler R.G."/>
            <person name="Fu Q."/>
            <person name="Gabisi R.A."/>
            <person name="Ganer J."/>
            <person name="Garbino Pronczuk A."/>
            <person name="Garcia R.M."/>
            <person name="Garner T."/>
            <person name="Garrett T.E."/>
            <person name="Gonzalez D.A."/>
            <person name="Hamid H."/>
            <person name="Hawkins E.S."/>
            <person name="Hirani K."/>
            <person name="Hogues M.E."/>
            <person name="Hollins B."/>
            <person name="Hsiao C.-H."/>
            <person name="Jabil R."/>
            <person name="James M.L."/>
            <person name="Jhangiani S.N."/>
            <person name="Johnson B."/>
            <person name="Johnson Q."/>
            <person name="Joshi V."/>
            <person name="Kalu J.B."/>
            <person name="Kam C."/>
            <person name="Kashfia A."/>
            <person name="Keebler J."/>
            <person name="Kisamo H."/>
            <person name="Kovar C.L."/>
            <person name="Lago L.A."/>
            <person name="Lai C.-Y."/>
            <person name="Laidlaw J."/>
            <person name="Lara F."/>
            <person name="Le T.-K."/>
            <person name="Lee S.L."/>
            <person name="Legall F.H."/>
            <person name="Lemon S.J."/>
            <person name="Lewis L.R."/>
            <person name="Li B."/>
            <person name="Liu Y."/>
            <person name="Liu Y.-S."/>
            <person name="Lopez J."/>
            <person name="Lozado R.J."/>
            <person name="Lu J."/>
            <person name="Madu R.C."/>
            <person name="Maheshwari M."/>
            <person name="Maheshwari R."/>
            <person name="Malloy K."/>
            <person name="Martinez E."/>
            <person name="Mathew T."/>
            <person name="Mercado I.C."/>
            <person name="Mercado C."/>
            <person name="Meyer B."/>
            <person name="Montgomery K."/>
            <person name="Morgan M.B."/>
            <person name="Munidasa M."/>
            <person name="Nazareth L.V."/>
            <person name="Nelson J."/>
            <person name="Ng B.M."/>
            <person name="Nguyen N.B."/>
            <person name="Nguyen P.Q."/>
            <person name="Nguyen T."/>
            <person name="Obregon M."/>
            <person name="Okwuonu G.O."/>
            <person name="Onwere C.G."/>
            <person name="Orozco G."/>
            <person name="Parra A."/>
            <person name="Patel S."/>
            <person name="Patil S."/>
            <person name="Perez A."/>
            <person name="Perez Y."/>
            <person name="Pham C."/>
            <person name="Primus E.L."/>
            <person name="Pu L.-L."/>
            <person name="Puazo M."/>
            <person name="Qin X."/>
            <person name="Quiroz J.B."/>
            <person name="Reese J."/>
            <person name="Richards S."/>
            <person name="Rives C.M."/>
            <person name="Robberts R."/>
            <person name="Ruiz S.J."/>
            <person name="Ruiz M.J."/>
            <person name="Santibanez J."/>
            <person name="Schneider B.W."/>
            <person name="Sisson I."/>
            <person name="Smith M."/>
            <person name="Sodergren E."/>
            <person name="Song X.-Z."/>
            <person name="Song B.B."/>
            <person name="Summersgill H."/>
            <person name="Thelus R."/>
            <person name="Thornton R.D."/>
            <person name="Trejos Z.Y."/>
            <person name="Usmani K."/>
            <person name="Vattathil S."/>
            <person name="Villasana D."/>
            <person name="Walker D.L."/>
            <person name="Wang S."/>
            <person name="Wang K."/>
            <person name="White C.S."/>
            <person name="Williams A.C."/>
            <person name="Williamson J."/>
            <person name="Wilson K."/>
            <person name="Woghiren I.O."/>
            <person name="Woodworth J.R."/>
            <person name="Worley K.C."/>
            <person name="Wright R.A."/>
            <person name="Wu W."/>
            <person name="Young L."/>
            <person name="Zhang L."/>
            <person name="Zhang J."/>
            <person name="Zhu Y."/>
            <person name="Muzny D.M."/>
            <person name="Weinstock G."/>
            <person name="Gibbs R.A."/>
        </authorList>
    </citation>
    <scope>NUCLEOTIDE SEQUENCE [LARGE SCALE GENOMIC DNA]</scope>
    <source>
        <strain evidence="8">LSR1</strain>
    </source>
</reference>
<dbReference type="Pfam" id="PF01344">
    <property type="entry name" value="Kelch_1"/>
    <property type="match status" value="1"/>
</dbReference>
<reference evidence="7" key="2">
    <citation type="submission" date="2022-06" db="UniProtKB">
        <authorList>
            <consortium name="EnsemblMetazoa"/>
        </authorList>
    </citation>
    <scope>IDENTIFICATION</scope>
</reference>
<evidence type="ECO:0000256" key="4">
    <source>
        <dbReference type="ARBA" id="ARBA00022786"/>
    </source>
</evidence>
<keyword evidence="3" id="KW-0677">Repeat</keyword>
<evidence type="ECO:0000256" key="5">
    <source>
        <dbReference type="ARBA" id="ARBA00023203"/>
    </source>
</evidence>
<dbReference type="PANTHER" id="PTHR24412">
    <property type="entry name" value="KELCH PROTEIN"/>
    <property type="match status" value="1"/>
</dbReference>
<accession>A0A8R2F932</accession>
<dbReference type="EnsemblMetazoa" id="XM_016805394.2">
    <property type="protein sequence ID" value="XP_016660883.1"/>
    <property type="gene ID" value="LOC100167998"/>
</dbReference>
<comment type="pathway">
    <text evidence="1">Protein modification; protein ubiquitination.</text>
</comment>
<dbReference type="PROSITE" id="PS50097">
    <property type="entry name" value="BTB"/>
    <property type="match status" value="1"/>
</dbReference>
<dbReference type="Pfam" id="PF00651">
    <property type="entry name" value="BTB"/>
    <property type="match status" value="1"/>
</dbReference>
<dbReference type="InterPro" id="IPR006652">
    <property type="entry name" value="Kelch_1"/>
</dbReference>
<dbReference type="SMART" id="SM00875">
    <property type="entry name" value="BACK"/>
    <property type="match status" value="2"/>
</dbReference>
<dbReference type="SMART" id="SM00612">
    <property type="entry name" value="Kelch"/>
    <property type="match status" value="1"/>
</dbReference>
<dbReference type="Gene3D" id="3.30.710.10">
    <property type="entry name" value="Potassium Channel Kv1.1, Chain A"/>
    <property type="match status" value="1"/>
</dbReference>
<evidence type="ECO:0000256" key="2">
    <source>
        <dbReference type="ARBA" id="ARBA00022441"/>
    </source>
</evidence>
<evidence type="ECO:0000313" key="8">
    <source>
        <dbReference type="Proteomes" id="UP000007819"/>
    </source>
</evidence>
<feature type="domain" description="BTB" evidence="6">
    <location>
        <begin position="34"/>
        <end position="96"/>
    </location>
</feature>
<dbReference type="OrthoDB" id="6359943at2759"/>
<dbReference type="InterPro" id="IPR011333">
    <property type="entry name" value="SKP1/BTB/POZ_sf"/>
</dbReference>
<dbReference type="Proteomes" id="UP000007819">
    <property type="component" value="Chromosome A1"/>
</dbReference>
<proteinExistence type="predicted"/>
<dbReference type="Gene3D" id="2.120.10.80">
    <property type="entry name" value="Kelch-type beta propeller"/>
    <property type="match status" value="1"/>
</dbReference>
<dbReference type="PANTHER" id="PTHR24412:SF451">
    <property type="entry name" value="KELCH-LIKE PROTEIN 20"/>
    <property type="match status" value="1"/>
</dbReference>